<gene>
    <name evidence="2" type="ORF">DM558_00545</name>
</gene>
<dbReference type="Pfam" id="PF05106">
    <property type="entry name" value="Phage_holin_3_1"/>
    <property type="match status" value="1"/>
</dbReference>
<evidence type="ECO:0000313" key="2">
    <source>
        <dbReference type="EMBL" id="AZS49357.1"/>
    </source>
</evidence>
<dbReference type="InterPro" id="IPR006481">
    <property type="entry name" value="Phage_lambda_GpS_holin"/>
</dbReference>
<feature type="transmembrane region" description="Helical" evidence="1">
    <location>
        <begin position="55"/>
        <end position="76"/>
    </location>
</feature>
<evidence type="ECO:0000313" key="3">
    <source>
        <dbReference type="Proteomes" id="UP000273143"/>
    </source>
</evidence>
<dbReference type="AlphaFoldDB" id="A0A3Q9JH37"/>
<dbReference type="Proteomes" id="UP000273143">
    <property type="component" value="Chromosome"/>
</dbReference>
<reference evidence="3" key="1">
    <citation type="submission" date="2018-06" db="EMBL/GenBank/DDBJ databases">
        <title>Complete genome of Pseudomonas insecticola strain QZS01.</title>
        <authorList>
            <person name="Wang J."/>
            <person name="Su Q."/>
        </authorList>
    </citation>
    <scope>NUCLEOTIDE SEQUENCE [LARGE SCALE GENOMIC DNA]</scope>
    <source>
        <strain evidence="3">QZS01</strain>
    </source>
</reference>
<dbReference type="EMBL" id="CP029822">
    <property type="protein sequence ID" value="AZS49357.1"/>
    <property type="molecule type" value="Genomic_DNA"/>
</dbReference>
<evidence type="ECO:0000256" key="1">
    <source>
        <dbReference type="SAM" id="Phobius"/>
    </source>
</evidence>
<proteinExistence type="predicted"/>
<sequence length="131" mass="14742">MKRIPKMPHKDPENLIEFITNSAAFQGFIVAMIIAALRTIYFGERKIIQIGMETLLCGFLSLGAAGLIDLVEALFLKEQLPQTVLITVCGMVGFIGVTTLSEFLKKFLNNNAGRKPRNRYDRYNDDDEDTL</sequence>
<protein>
    <recommendedName>
        <fullName evidence="4">Phage holin, lambda family</fullName>
    </recommendedName>
</protein>
<organism evidence="2 3">
    <name type="scientific">Entomomonas moraniae</name>
    <dbReference type="NCBI Taxonomy" id="2213226"/>
    <lineage>
        <taxon>Bacteria</taxon>
        <taxon>Pseudomonadati</taxon>
        <taxon>Pseudomonadota</taxon>
        <taxon>Gammaproteobacteria</taxon>
        <taxon>Pseudomonadales</taxon>
        <taxon>Pseudomonadaceae</taxon>
        <taxon>Entomomonas</taxon>
    </lineage>
</organism>
<keyword evidence="1" id="KW-1133">Transmembrane helix</keyword>
<feature type="transmembrane region" description="Helical" evidence="1">
    <location>
        <begin position="23"/>
        <end position="43"/>
    </location>
</feature>
<evidence type="ECO:0008006" key="4">
    <source>
        <dbReference type="Google" id="ProtNLM"/>
    </source>
</evidence>
<name>A0A3Q9JH37_9GAMM</name>
<accession>A0A3Q9JH37</accession>
<keyword evidence="1" id="KW-0472">Membrane</keyword>
<dbReference type="KEGG" id="emo:DM558_00545"/>
<keyword evidence="1" id="KW-0812">Transmembrane</keyword>
<feature type="transmembrane region" description="Helical" evidence="1">
    <location>
        <begin position="82"/>
        <end position="104"/>
    </location>
</feature>
<keyword evidence="3" id="KW-1185">Reference proteome</keyword>